<proteinExistence type="predicted"/>
<dbReference type="EMBL" id="CAKMRJ010005523">
    <property type="protein sequence ID" value="CAH1445554.1"/>
    <property type="molecule type" value="Genomic_DNA"/>
</dbReference>
<keyword evidence="1" id="KW-0863">Zinc-finger</keyword>
<accession>A0AAU9P691</accession>
<dbReference type="Gene3D" id="3.30.40.10">
    <property type="entry name" value="Zinc/RING finger domain, C3HC4 (zinc finger)"/>
    <property type="match status" value="1"/>
</dbReference>
<keyword evidence="1" id="KW-0479">Metal-binding</keyword>
<dbReference type="InterPro" id="IPR013083">
    <property type="entry name" value="Znf_RING/FYVE/PHD"/>
</dbReference>
<dbReference type="GO" id="GO:0008270">
    <property type="term" value="F:zinc ion binding"/>
    <property type="evidence" value="ECO:0007669"/>
    <property type="project" value="UniProtKB-KW"/>
</dbReference>
<name>A0AAU9P691_9ASTR</name>
<dbReference type="SMART" id="SM00184">
    <property type="entry name" value="RING"/>
    <property type="match status" value="1"/>
</dbReference>
<keyword evidence="4" id="KW-1185">Reference proteome</keyword>
<evidence type="ECO:0000256" key="1">
    <source>
        <dbReference type="PROSITE-ProRule" id="PRU00175"/>
    </source>
</evidence>
<comment type="caution">
    <text evidence="3">The sequence shown here is derived from an EMBL/GenBank/DDBJ whole genome shotgun (WGS) entry which is preliminary data.</text>
</comment>
<evidence type="ECO:0000259" key="2">
    <source>
        <dbReference type="PROSITE" id="PS50089"/>
    </source>
</evidence>
<dbReference type="InterPro" id="IPR001841">
    <property type="entry name" value="Znf_RING"/>
</dbReference>
<dbReference type="PROSITE" id="PS50089">
    <property type="entry name" value="ZF_RING_2"/>
    <property type="match status" value="1"/>
</dbReference>
<dbReference type="Pfam" id="PF13639">
    <property type="entry name" value="zf-RING_2"/>
    <property type="match status" value="1"/>
</dbReference>
<dbReference type="SUPFAM" id="SSF57850">
    <property type="entry name" value="RING/U-box"/>
    <property type="match status" value="1"/>
</dbReference>
<protein>
    <recommendedName>
        <fullName evidence="2">RING-type domain-containing protein</fullName>
    </recommendedName>
</protein>
<dbReference type="AlphaFoldDB" id="A0AAU9P691"/>
<dbReference type="PANTHER" id="PTHR47662:SF1">
    <property type="entry name" value="RING-TYPE DOMAIN-CONTAINING PROTEIN"/>
    <property type="match status" value="1"/>
</dbReference>
<sequence>MGISDPVKFYHHHHHDHQKRSKSPPISAVLTREFLVTMKFKDILENDSSKDCVVCLDEFNEEDEIRCLTNCKHMFHQKCLDRWMDQIQETCPLFRAPILPLVCQDEYKKRFRVFMGLNNFYGENFVIMSL</sequence>
<organism evidence="3 4">
    <name type="scientific">Lactuca virosa</name>
    <dbReference type="NCBI Taxonomy" id="75947"/>
    <lineage>
        <taxon>Eukaryota</taxon>
        <taxon>Viridiplantae</taxon>
        <taxon>Streptophyta</taxon>
        <taxon>Embryophyta</taxon>
        <taxon>Tracheophyta</taxon>
        <taxon>Spermatophyta</taxon>
        <taxon>Magnoliopsida</taxon>
        <taxon>eudicotyledons</taxon>
        <taxon>Gunneridae</taxon>
        <taxon>Pentapetalae</taxon>
        <taxon>asterids</taxon>
        <taxon>campanulids</taxon>
        <taxon>Asterales</taxon>
        <taxon>Asteraceae</taxon>
        <taxon>Cichorioideae</taxon>
        <taxon>Cichorieae</taxon>
        <taxon>Lactucinae</taxon>
        <taxon>Lactuca</taxon>
    </lineage>
</organism>
<dbReference type="Proteomes" id="UP001157418">
    <property type="component" value="Unassembled WGS sequence"/>
</dbReference>
<evidence type="ECO:0000313" key="4">
    <source>
        <dbReference type="Proteomes" id="UP001157418"/>
    </source>
</evidence>
<dbReference type="PANTHER" id="PTHR47662">
    <property type="entry name" value="RING-TYPE DOMAIN-CONTAINING PROTEIN"/>
    <property type="match status" value="1"/>
</dbReference>
<keyword evidence="1" id="KW-0862">Zinc</keyword>
<feature type="domain" description="RING-type" evidence="2">
    <location>
        <begin position="52"/>
        <end position="95"/>
    </location>
</feature>
<reference evidence="3 4" key="1">
    <citation type="submission" date="2022-01" db="EMBL/GenBank/DDBJ databases">
        <authorList>
            <person name="Xiong W."/>
            <person name="Schranz E."/>
        </authorList>
    </citation>
    <scope>NUCLEOTIDE SEQUENCE [LARGE SCALE GENOMIC DNA]</scope>
</reference>
<evidence type="ECO:0000313" key="3">
    <source>
        <dbReference type="EMBL" id="CAH1445554.1"/>
    </source>
</evidence>
<gene>
    <name evidence="3" type="ORF">LVIROSA_LOCUS31310</name>
</gene>